<dbReference type="OrthoDB" id="10415242at2759"/>
<reference evidence="1 2" key="1">
    <citation type="submission" date="2018-01" db="EMBL/GenBank/DDBJ databases">
        <title>Draft genome of the strawberry crown rot pathogen Phytophthora cactorum.</title>
        <authorList>
            <person name="Armitage A.D."/>
            <person name="Lysoe E."/>
            <person name="Nellist C.F."/>
            <person name="Harrison R.J."/>
            <person name="Brurberg M.B."/>
        </authorList>
    </citation>
    <scope>NUCLEOTIDE SEQUENCE [LARGE SCALE GENOMIC DNA]</scope>
    <source>
        <strain evidence="1 2">10300</strain>
    </source>
</reference>
<evidence type="ECO:0000313" key="2">
    <source>
        <dbReference type="Proteomes" id="UP000251314"/>
    </source>
</evidence>
<dbReference type="AlphaFoldDB" id="A0A329RME2"/>
<evidence type="ECO:0000313" key="1">
    <source>
        <dbReference type="EMBL" id="RAW25500.1"/>
    </source>
</evidence>
<comment type="caution">
    <text evidence="1">The sequence shown here is derived from an EMBL/GenBank/DDBJ whole genome shotgun (WGS) entry which is preliminary data.</text>
</comment>
<dbReference type="VEuPathDB" id="FungiDB:PC110_g18092"/>
<organism evidence="1 2">
    <name type="scientific">Phytophthora cactorum</name>
    <dbReference type="NCBI Taxonomy" id="29920"/>
    <lineage>
        <taxon>Eukaryota</taxon>
        <taxon>Sar</taxon>
        <taxon>Stramenopiles</taxon>
        <taxon>Oomycota</taxon>
        <taxon>Peronosporomycetes</taxon>
        <taxon>Peronosporales</taxon>
        <taxon>Peronosporaceae</taxon>
        <taxon>Phytophthora</taxon>
    </lineage>
</organism>
<dbReference type="Proteomes" id="UP000251314">
    <property type="component" value="Unassembled WGS sequence"/>
</dbReference>
<proteinExistence type="predicted"/>
<protein>
    <submittedName>
        <fullName evidence="1">Uncharacterized protein</fullName>
    </submittedName>
</protein>
<dbReference type="EMBL" id="MJFZ01000744">
    <property type="protein sequence ID" value="RAW25500.1"/>
    <property type="molecule type" value="Genomic_DNA"/>
</dbReference>
<name>A0A329RME2_9STRA</name>
<gene>
    <name evidence="1" type="ORF">PC110_g18092</name>
</gene>
<keyword evidence="2" id="KW-1185">Reference proteome</keyword>
<accession>A0A329RME2</accession>
<sequence length="132" mass="15085">MAMSMTKQAVEEKKTMELLHQRFGRLHMALLQVMADKMDLGVKFNTRDLTNDECIACVFLDLSTCQVTTAQRENCRFHEEPTVDEAYVKQLLENKYLDTLHVLTENSPVVKIKTSIDTYVAERSDPVPTSMA</sequence>